<evidence type="ECO:0000256" key="5">
    <source>
        <dbReference type="SAM" id="Phobius"/>
    </source>
</evidence>
<evidence type="ECO:0000256" key="4">
    <source>
        <dbReference type="ARBA" id="ARBA00023136"/>
    </source>
</evidence>
<comment type="caution">
    <text evidence="6">The sequence shown here is derived from an EMBL/GenBank/DDBJ whole genome shotgun (WGS) entry which is preliminary data.</text>
</comment>
<dbReference type="PANTHER" id="PTHR12714">
    <property type="entry name" value="PROTEIN-S ISOPRENYLCYSTEINE O-METHYLTRANSFERASE"/>
    <property type="match status" value="1"/>
</dbReference>
<reference evidence="6 7" key="1">
    <citation type="journal article" date="2016" name="Genome Announc.">
        <title>Draft Genome Sequences of Five Rapidly Growing Mycobacterium Species, M. thermoresistibile, M. fortuitum subsp. acetamidolyticum, M. canariasense, M. brisbanense, and M. novocastrense.</title>
        <authorList>
            <person name="Katahira K."/>
            <person name="Ogura Y."/>
            <person name="Gotoh Y."/>
            <person name="Hayashi T."/>
        </authorList>
    </citation>
    <scope>NUCLEOTIDE SEQUENCE [LARGE SCALE GENOMIC DNA]</scope>
    <source>
        <strain evidence="6 7">JCM18114</strain>
    </source>
</reference>
<comment type="subcellular location">
    <subcellularLocation>
        <location evidence="1">Endomembrane system</location>
        <topology evidence="1">Multi-pass membrane protein</topology>
    </subcellularLocation>
</comment>
<dbReference type="Gene3D" id="1.20.120.1630">
    <property type="match status" value="1"/>
</dbReference>
<feature type="transmembrane region" description="Helical" evidence="5">
    <location>
        <begin position="133"/>
        <end position="162"/>
    </location>
</feature>
<dbReference type="EMBL" id="BCTA01000001">
    <property type="protein sequence ID" value="GAT06888.1"/>
    <property type="molecule type" value="Genomic_DNA"/>
</dbReference>
<name>A0ABQ0KBD0_MYCNV</name>
<keyword evidence="2 5" id="KW-0812">Transmembrane</keyword>
<dbReference type="PANTHER" id="PTHR12714:SF9">
    <property type="entry name" value="PROTEIN-S-ISOPRENYLCYSTEINE O-METHYLTRANSFERASE"/>
    <property type="match status" value="1"/>
</dbReference>
<keyword evidence="3 5" id="KW-1133">Transmembrane helix</keyword>
<evidence type="ECO:0008006" key="8">
    <source>
        <dbReference type="Google" id="ProtNLM"/>
    </source>
</evidence>
<evidence type="ECO:0000313" key="7">
    <source>
        <dbReference type="Proteomes" id="UP000069773"/>
    </source>
</evidence>
<evidence type="ECO:0000256" key="1">
    <source>
        <dbReference type="ARBA" id="ARBA00004127"/>
    </source>
</evidence>
<dbReference type="Proteomes" id="UP000069773">
    <property type="component" value="Unassembled WGS sequence"/>
</dbReference>
<keyword evidence="4 5" id="KW-0472">Membrane</keyword>
<proteinExistence type="predicted"/>
<evidence type="ECO:0000313" key="6">
    <source>
        <dbReference type="EMBL" id="GAT06888.1"/>
    </source>
</evidence>
<organism evidence="6 7">
    <name type="scientific">Mycolicibacterium novocastrense</name>
    <name type="common">Mycobacterium novocastrense</name>
    <dbReference type="NCBI Taxonomy" id="59813"/>
    <lineage>
        <taxon>Bacteria</taxon>
        <taxon>Bacillati</taxon>
        <taxon>Actinomycetota</taxon>
        <taxon>Actinomycetes</taxon>
        <taxon>Mycobacteriales</taxon>
        <taxon>Mycobacteriaceae</taxon>
        <taxon>Mycolicibacterium</taxon>
    </lineage>
</organism>
<evidence type="ECO:0000256" key="3">
    <source>
        <dbReference type="ARBA" id="ARBA00022989"/>
    </source>
</evidence>
<dbReference type="InterPro" id="IPR007318">
    <property type="entry name" value="Phopholipid_MeTrfase"/>
</dbReference>
<feature type="transmembrane region" description="Helical" evidence="5">
    <location>
        <begin position="84"/>
        <end position="104"/>
    </location>
</feature>
<dbReference type="Pfam" id="PF04191">
    <property type="entry name" value="PEMT"/>
    <property type="match status" value="1"/>
</dbReference>
<feature type="transmembrane region" description="Helical" evidence="5">
    <location>
        <begin position="46"/>
        <end position="72"/>
    </location>
</feature>
<accession>A0ABQ0KBD0</accession>
<sequence length="204" mass="21483">MMAIAALILFAVFIVLAGGARPILQRRRTGDTGIRGFSARPSDIQWWAHYGAAVGGLATGIGAPLAELIGLAPLGFLDHPISRGVGLALAVLGILATFAAQLAMGASWRIAVDRGEQTTLITGGPFRVVRNPIFSAMVLAFLGLTLMVPNLIAVVGFVVMLIGNQAQVRLVEEPYLRQLHGAAYADYAARVGRFLPGIGRLRSG</sequence>
<protein>
    <recommendedName>
        <fullName evidence="8">Protein-S-isoprenylcysteine methyltransferase</fullName>
    </recommendedName>
</protein>
<dbReference type="RefSeq" id="WP_308206370.1">
    <property type="nucleotide sequence ID" value="NZ_BCTA01000001.1"/>
</dbReference>
<keyword evidence="7" id="KW-1185">Reference proteome</keyword>
<evidence type="ECO:0000256" key="2">
    <source>
        <dbReference type="ARBA" id="ARBA00022692"/>
    </source>
</evidence>
<gene>
    <name evidence="6" type="ORF">RMCN_0021</name>
</gene>